<dbReference type="AlphaFoldDB" id="A0AAV2EFZ7"/>
<gene>
    <name evidence="2" type="ORF">LTRI10_LOCUS26059</name>
</gene>
<evidence type="ECO:0000313" key="2">
    <source>
        <dbReference type="EMBL" id="CAL1384888.1"/>
    </source>
</evidence>
<name>A0AAV2EFZ7_9ROSI</name>
<dbReference type="EMBL" id="OZ034817">
    <property type="protein sequence ID" value="CAL1384888.1"/>
    <property type="molecule type" value="Genomic_DNA"/>
</dbReference>
<dbReference type="Proteomes" id="UP001497516">
    <property type="component" value="Chromosome 4"/>
</dbReference>
<proteinExistence type="predicted"/>
<reference evidence="2 3" key="1">
    <citation type="submission" date="2024-04" db="EMBL/GenBank/DDBJ databases">
        <authorList>
            <person name="Fracassetti M."/>
        </authorList>
    </citation>
    <scope>NUCLEOTIDE SEQUENCE [LARGE SCALE GENOMIC DNA]</scope>
</reference>
<keyword evidence="3" id="KW-1185">Reference proteome</keyword>
<evidence type="ECO:0000313" key="3">
    <source>
        <dbReference type="Proteomes" id="UP001497516"/>
    </source>
</evidence>
<feature type="compositionally biased region" description="Basic and acidic residues" evidence="1">
    <location>
        <begin position="1"/>
        <end position="12"/>
    </location>
</feature>
<evidence type="ECO:0000256" key="1">
    <source>
        <dbReference type="SAM" id="MobiDB-lite"/>
    </source>
</evidence>
<protein>
    <submittedName>
        <fullName evidence="2">Uncharacterized protein</fullName>
    </submittedName>
</protein>
<feature type="region of interest" description="Disordered" evidence="1">
    <location>
        <begin position="1"/>
        <end position="22"/>
    </location>
</feature>
<accession>A0AAV2EFZ7</accession>
<organism evidence="2 3">
    <name type="scientific">Linum trigynum</name>
    <dbReference type="NCBI Taxonomy" id="586398"/>
    <lineage>
        <taxon>Eukaryota</taxon>
        <taxon>Viridiplantae</taxon>
        <taxon>Streptophyta</taxon>
        <taxon>Embryophyta</taxon>
        <taxon>Tracheophyta</taxon>
        <taxon>Spermatophyta</taxon>
        <taxon>Magnoliopsida</taxon>
        <taxon>eudicotyledons</taxon>
        <taxon>Gunneridae</taxon>
        <taxon>Pentapetalae</taxon>
        <taxon>rosids</taxon>
        <taxon>fabids</taxon>
        <taxon>Malpighiales</taxon>
        <taxon>Linaceae</taxon>
        <taxon>Linum</taxon>
    </lineage>
</organism>
<sequence>MSAPVRRGEARRPSSGAGIGSRVLLQRPARSRAMDGGVLGFGASGLLDQETIWTLERSNLSLDLYERSKLGEPKRRSIGPFPLWITIIVRSKCRVRD</sequence>